<evidence type="ECO:0000313" key="4">
    <source>
        <dbReference type="Proteomes" id="UP000735302"/>
    </source>
</evidence>
<dbReference type="InterPro" id="IPR016187">
    <property type="entry name" value="CTDL_fold"/>
</dbReference>
<feature type="domain" description="C-type lectin" evidence="2">
    <location>
        <begin position="1"/>
        <end position="99"/>
    </location>
</feature>
<dbReference type="EMBL" id="BLXT01007620">
    <property type="protein sequence ID" value="GFO40617.1"/>
    <property type="molecule type" value="Genomic_DNA"/>
</dbReference>
<accession>A0AAV4D8Z9</accession>
<name>A0AAV4D8Z9_9GAST</name>
<dbReference type="PROSITE" id="PS00615">
    <property type="entry name" value="C_TYPE_LECTIN_1"/>
    <property type="match status" value="1"/>
</dbReference>
<proteinExistence type="predicted"/>
<dbReference type="InterPro" id="IPR018378">
    <property type="entry name" value="C-type_lectin_CS"/>
</dbReference>
<dbReference type="Pfam" id="PF00059">
    <property type="entry name" value="Lectin_C"/>
    <property type="match status" value="2"/>
</dbReference>
<dbReference type="CDD" id="cd00037">
    <property type="entry name" value="CLECT"/>
    <property type="match status" value="2"/>
</dbReference>
<dbReference type="PROSITE" id="PS50041">
    <property type="entry name" value="C_TYPE_LECTIN_2"/>
    <property type="match status" value="2"/>
</dbReference>
<dbReference type="SMART" id="SM00034">
    <property type="entry name" value="CLECT"/>
    <property type="match status" value="1"/>
</dbReference>
<dbReference type="InterPro" id="IPR050111">
    <property type="entry name" value="C-type_lectin/snaclec_domain"/>
</dbReference>
<dbReference type="InterPro" id="IPR016186">
    <property type="entry name" value="C-type_lectin-like/link_sf"/>
</dbReference>
<dbReference type="AlphaFoldDB" id="A0AAV4D8Z9"/>
<dbReference type="Proteomes" id="UP000735302">
    <property type="component" value="Unassembled WGS sequence"/>
</dbReference>
<organism evidence="3 4">
    <name type="scientific">Plakobranchus ocellatus</name>
    <dbReference type="NCBI Taxonomy" id="259542"/>
    <lineage>
        <taxon>Eukaryota</taxon>
        <taxon>Metazoa</taxon>
        <taxon>Spiralia</taxon>
        <taxon>Lophotrochozoa</taxon>
        <taxon>Mollusca</taxon>
        <taxon>Gastropoda</taxon>
        <taxon>Heterobranchia</taxon>
        <taxon>Euthyneura</taxon>
        <taxon>Panpulmonata</taxon>
        <taxon>Sacoglossa</taxon>
        <taxon>Placobranchoidea</taxon>
        <taxon>Plakobranchidae</taxon>
        <taxon>Plakobranchus</taxon>
    </lineage>
</organism>
<evidence type="ECO:0000256" key="1">
    <source>
        <dbReference type="ARBA" id="ARBA00023157"/>
    </source>
</evidence>
<evidence type="ECO:0000313" key="3">
    <source>
        <dbReference type="EMBL" id="GFO40617.1"/>
    </source>
</evidence>
<dbReference type="SUPFAM" id="SSF56436">
    <property type="entry name" value="C-type lectin-like"/>
    <property type="match status" value="2"/>
</dbReference>
<dbReference type="Gene3D" id="3.10.100.10">
    <property type="entry name" value="Mannose-Binding Protein A, subunit A"/>
    <property type="match status" value="2"/>
</dbReference>
<gene>
    <name evidence="3" type="ORF">PoB_006712200</name>
</gene>
<sequence length="261" mass="30229">MRAQLAVVSSREENDFIKGLLQKDIATGAWFGYTYYVGFHRDAQWENLDYERQDFKDWPNNVEPRPPVPRGFPLKNIRCAAFSKQDDWAWGSFDCGDRKGMKYVCERCTFEQICTSRACFRLSCKKEEILVAKKYCKALGGSLATIRSEEESNTIKDFFRQVSRAKQGWGQVDSDVWLAGSDEVSEGNWYWDINGQREGISDGFTDWGNGEPNNIAKWGRDENCIAMKQSDDWKWNDVPCWYDYFVMCEIPNEQDVNPVTG</sequence>
<comment type="caution">
    <text evidence="3">The sequence shown here is derived from an EMBL/GenBank/DDBJ whole genome shotgun (WGS) entry which is preliminary data.</text>
</comment>
<keyword evidence="4" id="KW-1185">Reference proteome</keyword>
<evidence type="ECO:0000259" key="2">
    <source>
        <dbReference type="PROSITE" id="PS50041"/>
    </source>
</evidence>
<protein>
    <submittedName>
        <fullName evidence="3">Mannose-binding protein c</fullName>
    </submittedName>
</protein>
<dbReference type="PANTHER" id="PTHR22803">
    <property type="entry name" value="MANNOSE, PHOSPHOLIPASE, LECTIN RECEPTOR RELATED"/>
    <property type="match status" value="1"/>
</dbReference>
<reference evidence="3 4" key="1">
    <citation type="journal article" date="2021" name="Elife">
        <title>Chloroplast acquisition without the gene transfer in kleptoplastic sea slugs, Plakobranchus ocellatus.</title>
        <authorList>
            <person name="Maeda T."/>
            <person name="Takahashi S."/>
            <person name="Yoshida T."/>
            <person name="Shimamura S."/>
            <person name="Takaki Y."/>
            <person name="Nagai Y."/>
            <person name="Toyoda A."/>
            <person name="Suzuki Y."/>
            <person name="Arimoto A."/>
            <person name="Ishii H."/>
            <person name="Satoh N."/>
            <person name="Nishiyama T."/>
            <person name="Hasebe M."/>
            <person name="Maruyama T."/>
            <person name="Minagawa J."/>
            <person name="Obokata J."/>
            <person name="Shigenobu S."/>
        </authorList>
    </citation>
    <scope>NUCLEOTIDE SEQUENCE [LARGE SCALE GENOMIC DNA]</scope>
</reference>
<feature type="domain" description="C-type lectin" evidence="2">
    <location>
        <begin position="115"/>
        <end position="249"/>
    </location>
</feature>
<dbReference type="InterPro" id="IPR001304">
    <property type="entry name" value="C-type_lectin-like"/>
</dbReference>
<keyword evidence="1" id="KW-1015">Disulfide bond</keyword>